<evidence type="ECO:0000313" key="4">
    <source>
        <dbReference type="Proteomes" id="UP000216446"/>
    </source>
</evidence>
<reference evidence="3 4" key="1">
    <citation type="submission" date="2016-11" db="EMBL/GenBank/DDBJ databases">
        <title>Study of marine rhodopsin-containing bacteria.</title>
        <authorList>
            <person name="Yoshizawa S."/>
            <person name="Kumagai Y."/>
            <person name="Kogure K."/>
        </authorList>
    </citation>
    <scope>NUCLEOTIDE SEQUENCE [LARGE SCALE GENOMIC DNA]</scope>
    <source>
        <strain evidence="3 4">SG-29</strain>
    </source>
</reference>
<evidence type="ECO:0000313" key="3">
    <source>
        <dbReference type="EMBL" id="OZC03743.1"/>
    </source>
</evidence>
<dbReference type="Gene3D" id="3.40.50.720">
    <property type="entry name" value="NAD(P)-binding Rossmann-like Domain"/>
    <property type="match status" value="1"/>
</dbReference>
<dbReference type="SUPFAM" id="SSF51735">
    <property type="entry name" value="NAD(P)-binding Rossmann-fold domains"/>
    <property type="match status" value="1"/>
</dbReference>
<dbReference type="PANTHER" id="PTHR42901">
    <property type="entry name" value="ALCOHOL DEHYDROGENASE"/>
    <property type="match status" value="1"/>
</dbReference>
<keyword evidence="4" id="KW-1185">Reference proteome</keyword>
<gene>
    <name evidence="3" type="ORF">BSZ36_12575</name>
</gene>
<dbReference type="FunCoup" id="A0A259U139">
    <property type="interactions" value="373"/>
</dbReference>
<dbReference type="OrthoDB" id="9775296at2"/>
<dbReference type="InterPro" id="IPR036291">
    <property type="entry name" value="NAD(P)-bd_dom_sf"/>
</dbReference>
<keyword evidence="2" id="KW-0560">Oxidoreductase</keyword>
<evidence type="ECO:0000256" key="2">
    <source>
        <dbReference type="ARBA" id="ARBA00023002"/>
    </source>
</evidence>
<evidence type="ECO:0000256" key="1">
    <source>
        <dbReference type="ARBA" id="ARBA00006484"/>
    </source>
</evidence>
<comment type="similarity">
    <text evidence="1">Belongs to the short-chain dehydrogenases/reductases (SDR) family.</text>
</comment>
<sequence>MTVFITGASAGIGAATAHAFASGGHRVVLAARSADTLADLARSLNERHGENTALALPLDVTDAEAHARAITDLPSDWRDIDVAVLNAGLAKGLSPVWENTVEEVNQMVDVNVKGVLNGIRALIPGMLDRARGHMVIIGSTASHFVYPGGTIYCATKHAVRALALGLKQDLHATPLRVSLVSPGLVETDFSLVRFSGDAQRADAVYSDTVALTPEDVAEAVVWATTQPSRVNVQEVLVTPRAQAAGGAIARGDEVLNV</sequence>
<proteinExistence type="inferred from homology"/>
<dbReference type="FunFam" id="3.40.50.720:FF:000047">
    <property type="entry name" value="NADP-dependent L-serine/L-allo-threonine dehydrogenase"/>
    <property type="match status" value="1"/>
</dbReference>
<name>A0A259U139_9BACT</name>
<comment type="caution">
    <text evidence="3">The sequence shown here is derived from an EMBL/GenBank/DDBJ whole genome shotgun (WGS) entry which is preliminary data.</text>
</comment>
<dbReference type="EMBL" id="MQWB01000001">
    <property type="protein sequence ID" value="OZC03743.1"/>
    <property type="molecule type" value="Genomic_DNA"/>
</dbReference>
<protein>
    <submittedName>
        <fullName evidence="3">NAD(P)-dependent oxidoreductase</fullName>
    </submittedName>
</protein>
<organism evidence="3 4">
    <name type="scientific">Rubricoccus marinus</name>
    <dbReference type="NCBI Taxonomy" id="716817"/>
    <lineage>
        <taxon>Bacteria</taxon>
        <taxon>Pseudomonadati</taxon>
        <taxon>Rhodothermota</taxon>
        <taxon>Rhodothermia</taxon>
        <taxon>Rhodothermales</taxon>
        <taxon>Rubricoccaceae</taxon>
        <taxon>Rubricoccus</taxon>
    </lineage>
</organism>
<dbReference type="Proteomes" id="UP000216446">
    <property type="component" value="Unassembled WGS sequence"/>
</dbReference>
<accession>A0A259U139</accession>
<dbReference type="RefSeq" id="WP_094549450.1">
    <property type="nucleotide sequence ID" value="NZ_MQWB01000001.1"/>
</dbReference>
<dbReference type="PRINTS" id="PR00081">
    <property type="entry name" value="GDHRDH"/>
</dbReference>
<dbReference type="PANTHER" id="PTHR42901:SF1">
    <property type="entry name" value="ALCOHOL DEHYDROGENASE"/>
    <property type="match status" value="1"/>
</dbReference>
<dbReference type="InParanoid" id="A0A259U139"/>
<dbReference type="Pfam" id="PF00106">
    <property type="entry name" value="adh_short"/>
    <property type="match status" value="1"/>
</dbReference>
<dbReference type="InterPro" id="IPR002347">
    <property type="entry name" value="SDR_fam"/>
</dbReference>
<dbReference type="GO" id="GO:0016616">
    <property type="term" value="F:oxidoreductase activity, acting on the CH-OH group of donors, NAD or NADP as acceptor"/>
    <property type="evidence" value="ECO:0007669"/>
    <property type="project" value="UniProtKB-ARBA"/>
</dbReference>
<dbReference type="AlphaFoldDB" id="A0A259U139"/>